<keyword evidence="1" id="KW-0732">Signal</keyword>
<dbReference type="RefSeq" id="WP_162448484.1">
    <property type="nucleotide sequence ID" value="NZ_WLZY01000001.1"/>
</dbReference>
<dbReference type="EMBL" id="WLZY01000001">
    <property type="protein sequence ID" value="NDL55812.1"/>
    <property type="molecule type" value="Genomic_DNA"/>
</dbReference>
<evidence type="ECO:0000256" key="1">
    <source>
        <dbReference type="SAM" id="SignalP"/>
    </source>
</evidence>
<feature type="chain" id="PRO_5038517353" evidence="1">
    <location>
        <begin position="20"/>
        <end position="103"/>
    </location>
</feature>
<dbReference type="Proteomes" id="UP000460435">
    <property type="component" value="Unassembled WGS sequence"/>
</dbReference>
<feature type="signal peptide" evidence="1">
    <location>
        <begin position="1"/>
        <end position="19"/>
    </location>
</feature>
<evidence type="ECO:0000313" key="3">
    <source>
        <dbReference type="Proteomes" id="UP000460435"/>
    </source>
</evidence>
<sequence>MLLFAGGLLLGATAMPAQSEVPPHPHMLVLGLQLDADGEPVGFKRCVDLAAGKPVPLNAHHAHVHTGTAGEMLRTKAGHAVVPGAPLTPWNNCAELIADFSGS</sequence>
<comment type="caution">
    <text evidence="2">The sequence shown here is derived from an EMBL/GenBank/DDBJ whole genome shotgun (WGS) entry which is preliminary data.</text>
</comment>
<protein>
    <submittedName>
        <fullName evidence="2">Uncharacterized protein</fullName>
    </submittedName>
</protein>
<accession>A0A7K3LYQ0</accession>
<dbReference type="AlphaFoldDB" id="A0A7K3LYQ0"/>
<evidence type="ECO:0000313" key="2">
    <source>
        <dbReference type="EMBL" id="NDL55812.1"/>
    </source>
</evidence>
<gene>
    <name evidence="2" type="ORF">F7O44_01870</name>
</gene>
<reference evidence="2 3" key="1">
    <citation type="submission" date="2019-11" db="EMBL/GenBank/DDBJ databases">
        <authorList>
            <person name="Li X.-J."/>
            <person name="Feng X.-M."/>
        </authorList>
    </citation>
    <scope>NUCLEOTIDE SEQUENCE [LARGE SCALE GENOMIC DNA]</scope>
    <source>
        <strain evidence="2 3">XMNu-373</strain>
    </source>
</reference>
<name>A0A7K3LYQ0_9ACTN</name>
<proteinExistence type="predicted"/>
<organism evidence="2 3">
    <name type="scientific">Phytoactinopolyspora mesophila</name>
    <dbReference type="NCBI Taxonomy" id="2650750"/>
    <lineage>
        <taxon>Bacteria</taxon>
        <taxon>Bacillati</taxon>
        <taxon>Actinomycetota</taxon>
        <taxon>Actinomycetes</taxon>
        <taxon>Jiangellales</taxon>
        <taxon>Jiangellaceae</taxon>
        <taxon>Phytoactinopolyspora</taxon>
    </lineage>
</organism>
<keyword evidence="3" id="KW-1185">Reference proteome</keyword>